<evidence type="ECO:0000313" key="4">
    <source>
        <dbReference type="Proteomes" id="UP000223445"/>
    </source>
</evidence>
<dbReference type="EMBL" id="NVMD01000002">
    <property type="protein sequence ID" value="PED16440.1"/>
    <property type="molecule type" value="Genomic_DNA"/>
</dbReference>
<sequence>MKENLNQFLELMNLTSQQEKKFLLLFDTEKDVQYFVDEVLSQARDICAVDVLLGKMREYKMRTCSMDLNMFLCTYKEEPVQAIQKLFRHSIEENEIRILEESMEQNSISIEEIYLAKKVEEGKGFYPNVWQLAL</sequence>
<name>A0A9X6U558_BACTU</name>
<reference evidence="3 4" key="1">
    <citation type="submission" date="2017-09" db="EMBL/GenBank/DDBJ databases">
        <title>Large-scale bioinformatics analysis of Bacillus genomes uncovers conserved roles of natural products in bacterial physiology.</title>
        <authorList>
            <consortium name="Agbiome Team Llc"/>
            <person name="Bleich R.M."/>
            <person name="Grubbs K.J."/>
            <person name="Santa Maria K.C."/>
            <person name="Allen S.E."/>
            <person name="Farag S."/>
            <person name="Shank E.A."/>
            <person name="Bowers A."/>
        </authorList>
    </citation>
    <scope>NUCLEOTIDE SEQUENCE [LARGE SCALE GENOMIC DNA]</scope>
    <source>
        <strain evidence="2 4">AFS030179</strain>
        <strain evidence="1 3">AFS094940</strain>
    </source>
</reference>
<dbReference type="EMBL" id="NUPM01000005">
    <property type="protein sequence ID" value="PGZ05014.1"/>
    <property type="molecule type" value="Genomic_DNA"/>
</dbReference>
<dbReference type="Proteomes" id="UP000220127">
    <property type="component" value="Unassembled WGS sequence"/>
</dbReference>
<evidence type="ECO:0000313" key="1">
    <source>
        <dbReference type="EMBL" id="PED16440.1"/>
    </source>
</evidence>
<dbReference type="AlphaFoldDB" id="A0A9X6U558"/>
<dbReference type="Proteomes" id="UP000223445">
    <property type="component" value="Unassembled WGS sequence"/>
</dbReference>
<evidence type="ECO:0000313" key="2">
    <source>
        <dbReference type="EMBL" id="PGZ05014.1"/>
    </source>
</evidence>
<evidence type="ECO:0000313" key="3">
    <source>
        <dbReference type="Proteomes" id="UP000220127"/>
    </source>
</evidence>
<organism evidence="1 3">
    <name type="scientific">Bacillus thuringiensis</name>
    <dbReference type="NCBI Taxonomy" id="1428"/>
    <lineage>
        <taxon>Bacteria</taxon>
        <taxon>Bacillati</taxon>
        <taxon>Bacillota</taxon>
        <taxon>Bacilli</taxon>
        <taxon>Bacillales</taxon>
        <taxon>Bacillaceae</taxon>
        <taxon>Bacillus</taxon>
        <taxon>Bacillus cereus group</taxon>
    </lineage>
</organism>
<comment type="caution">
    <text evidence="1">The sequence shown here is derived from an EMBL/GenBank/DDBJ whole genome shotgun (WGS) entry which is preliminary data.</text>
</comment>
<accession>A0A9X6U558</accession>
<protein>
    <submittedName>
        <fullName evidence="1">Uncharacterized protein</fullName>
    </submittedName>
</protein>
<gene>
    <name evidence="2" type="ORF">COE48_05365</name>
    <name evidence="1" type="ORF">CON01_00900</name>
</gene>
<proteinExistence type="predicted"/>
<dbReference type="RefSeq" id="WP_088011341.1">
    <property type="nucleotide sequence ID" value="NZ_JASVEG010000007.1"/>
</dbReference>